<gene>
    <name evidence="3" type="ORF">PAHAL_6G224900</name>
</gene>
<dbReference type="CDD" id="cd22157">
    <property type="entry name" value="F-box_AtFBW1-like"/>
    <property type="match status" value="1"/>
</dbReference>
<sequence>MSRRRAPQNLSPPATVGSQSARTRRSTSLLRLAASRLHGYGGGGGGGRKKRATKGSKKKGMARDVVAELTDDVLVDIISRVPVKSLCLCKMVCRRWRNLISHPEHRKRLPQTLDGFFYESYDGNRFPKSARHFTNVSGAGAPLIDPSLSFLPKCESTDIVDSCNGLLLCRCWKPTDPVKMDYVVCNPATEKWVVIPDSGWSSKDTPEGEKLVHVPGYGWSGTGAFYKGRIARLGFDPAVSSHFHVFEFIPDDVWYMDDEEMKENDFDGRMQPSPPKLEFGVSTRTILNGVVSLRCPGIQ</sequence>
<evidence type="ECO:0000259" key="2">
    <source>
        <dbReference type="PROSITE" id="PS50181"/>
    </source>
</evidence>
<accession>A0A2T8IH99</accession>
<dbReference type="Pfam" id="PF00646">
    <property type="entry name" value="F-box"/>
    <property type="match status" value="1"/>
</dbReference>
<evidence type="ECO:0000313" key="3">
    <source>
        <dbReference type="EMBL" id="PVH37027.1"/>
    </source>
</evidence>
<dbReference type="PANTHER" id="PTHR35546:SF105">
    <property type="entry name" value="OS05G0139200 PROTEIN"/>
    <property type="match status" value="1"/>
</dbReference>
<dbReference type="EMBL" id="CM008051">
    <property type="protein sequence ID" value="PVH37026.1"/>
    <property type="molecule type" value="Genomic_DNA"/>
</dbReference>
<dbReference type="Gene3D" id="1.20.1280.50">
    <property type="match status" value="1"/>
</dbReference>
<dbReference type="Gramene" id="PVH37027">
    <property type="protein sequence ID" value="PVH37027"/>
    <property type="gene ID" value="PAHAL_6G224900"/>
</dbReference>
<organism evidence="3">
    <name type="scientific">Panicum hallii</name>
    <dbReference type="NCBI Taxonomy" id="206008"/>
    <lineage>
        <taxon>Eukaryota</taxon>
        <taxon>Viridiplantae</taxon>
        <taxon>Streptophyta</taxon>
        <taxon>Embryophyta</taxon>
        <taxon>Tracheophyta</taxon>
        <taxon>Spermatophyta</taxon>
        <taxon>Magnoliopsida</taxon>
        <taxon>Liliopsida</taxon>
        <taxon>Poales</taxon>
        <taxon>Poaceae</taxon>
        <taxon>PACMAD clade</taxon>
        <taxon>Panicoideae</taxon>
        <taxon>Panicodae</taxon>
        <taxon>Paniceae</taxon>
        <taxon>Panicinae</taxon>
        <taxon>Panicum</taxon>
        <taxon>Panicum sect. Panicum</taxon>
    </lineage>
</organism>
<evidence type="ECO:0000256" key="1">
    <source>
        <dbReference type="SAM" id="MobiDB-lite"/>
    </source>
</evidence>
<feature type="compositionally biased region" description="Polar residues" evidence="1">
    <location>
        <begin position="8"/>
        <end position="19"/>
    </location>
</feature>
<reference evidence="3" key="1">
    <citation type="submission" date="2018-04" db="EMBL/GenBank/DDBJ databases">
        <title>WGS assembly of Panicum hallii.</title>
        <authorList>
            <person name="Lovell J."/>
            <person name="Jenkins J."/>
            <person name="Lowry D."/>
            <person name="Mamidi S."/>
            <person name="Sreedasyam A."/>
            <person name="Weng X."/>
            <person name="Barry K."/>
            <person name="Bonette J."/>
            <person name="Campitelli B."/>
            <person name="Daum C."/>
            <person name="Gordon S."/>
            <person name="Gould B."/>
            <person name="Lipzen A."/>
            <person name="Macqueen A."/>
            <person name="Palacio-Mejia J."/>
            <person name="Plott C."/>
            <person name="Shakirov E."/>
            <person name="Shu S."/>
            <person name="Yoshinaga Y."/>
            <person name="Zane M."/>
            <person name="Rokhsar D."/>
            <person name="Grimwood J."/>
            <person name="Schmutz J."/>
            <person name="Juenger T."/>
        </authorList>
    </citation>
    <scope>NUCLEOTIDE SEQUENCE [LARGE SCALE GENOMIC DNA]</scope>
    <source>
        <strain evidence="3">FIL2</strain>
    </source>
</reference>
<feature type="compositionally biased region" description="Basic residues" evidence="1">
    <location>
        <begin position="47"/>
        <end position="60"/>
    </location>
</feature>
<protein>
    <recommendedName>
        <fullName evidence="2">F-box domain-containing protein</fullName>
    </recommendedName>
</protein>
<proteinExistence type="predicted"/>
<dbReference type="InterPro" id="IPR055290">
    <property type="entry name" value="At3g26010-like"/>
</dbReference>
<dbReference type="Proteomes" id="UP000243499">
    <property type="component" value="Chromosome 6"/>
</dbReference>
<dbReference type="Gramene" id="PVH37026">
    <property type="protein sequence ID" value="PVH37026"/>
    <property type="gene ID" value="PAHAL_6G224900"/>
</dbReference>
<feature type="region of interest" description="Disordered" evidence="1">
    <location>
        <begin position="1"/>
        <end position="61"/>
    </location>
</feature>
<dbReference type="AlphaFoldDB" id="A0A2T8IH99"/>
<feature type="compositionally biased region" description="Low complexity" evidence="1">
    <location>
        <begin position="26"/>
        <end position="37"/>
    </location>
</feature>
<dbReference type="PROSITE" id="PS50181">
    <property type="entry name" value="FBOX"/>
    <property type="match status" value="1"/>
</dbReference>
<dbReference type="PANTHER" id="PTHR35546">
    <property type="entry name" value="F-BOX PROTEIN INTERACTION DOMAIN PROTEIN-RELATED"/>
    <property type="match status" value="1"/>
</dbReference>
<dbReference type="InterPro" id="IPR036047">
    <property type="entry name" value="F-box-like_dom_sf"/>
</dbReference>
<dbReference type="SUPFAM" id="SSF81383">
    <property type="entry name" value="F-box domain"/>
    <property type="match status" value="1"/>
</dbReference>
<dbReference type="EMBL" id="CM008051">
    <property type="protein sequence ID" value="PVH37027.1"/>
    <property type="molecule type" value="Genomic_DNA"/>
</dbReference>
<feature type="domain" description="F-box" evidence="2">
    <location>
        <begin position="63"/>
        <end position="109"/>
    </location>
</feature>
<dbReference type="InterPro" id="IPR001810">
    <property type="entry name" value="F-box_dom"/>
</dbReference>
<name>A0A2T8IH99_9POAL</name>
<dbReference type="SMART" id="SM00256">
    <property type="entry name" value="FBOX"/>
    <property type="match status" value="1"/>
</dbReference>